<dbReference type="Proteomes" id="UP001242732">
    <property type="component" value="Chromosome"/>
</dbReference>
<gene>
    <name evidence="2" type="ORF">QRO08_08395</name>
</gene>
<proteinExistence type="predicted"/>
<name>A0ABY9AX95_PARCI</name>
<reference evidence="2 3" key="1">
    <citation type="submission" date="2023-06" db="EMBL/GenBank/DDBJ databases">
        <authorList>
            <person name="Ham H."/>
            <person name="Park D.S."/>
        </authorList>
    </citation>
    <scope>NUCLEOTIDE SEQUENCE [LARGE SCALE GENOMIC DNA]</scope>
    <source>
        <strain evidence="2 3">KACC 17005</strain>
    </source>
</reference>
<evidence type="ECO:0000256" key="1">
    <source>
        <dbReference type="SAM" id="MobiDB-lite"/>
    </source>
</evidence>
<evidence type="ECO:0000313" key="3">
    <source>
        <dbReference type="Proteomes" id="UP001242732"/>
    </source>
</evidence>
<dbReference type="GeneID" id="79791914"/>
<sequence length="101" mass="10548">MTVTLARKPPAGQRAAAGAMSGTSSGSARCAADRFTDTGRPPERPLRAGLVQYPGADGADEARLLRDRDELARQQFPHHGGLQPGLQGMAKDRCHRAGAGA</sequence>
<feature type="compositionally biased region" description="Basic and acidic residues" evidence="1">
    <location>
        <begin position="31"/>
        <end position="46"/>
    </location>
</feature>
<feature type="region of interest" description="Disordered" evidence="1">
    <location>
        <begin position="76"/>
        <end position="101"/>
    </location>
</feature>
<dbReference type="EMBL" id="CP127363">
    <property type="protein sequence ID" value="WIY51442.1"/>
    <property type="molecule type" value="Genomic_DNA"/>
</dbReference>
<organism evidence="2 3">
    <name type="scientific">Paracidovorax citrulli</name>
    <name type="common">Acidovorax citrulli</name>
    <dbReference type="NCBI Taxonomy" id="80869"/>
    <lineage>
        <taxon>Bacteria</taxon>
        <taxon>Pseudomonadati</taxon>
        <taxon>Pseudomonadota</taxon>
        <taxon>Betaproteobacteria</taxon>
        <taxon>Burkholderiales</taxon>
        <taxon>Comamonadaceae</taxon>
        <taxon>Paracidovorax</taxon>
    </lineage>
</organism>
<keyword evidence="3" id="KW-1185">Reference proteome</keyword>
<protein>
    <submittedName>
        <fullName evidence="2">Uncharacterized protein</fullName>
    </submittedName>
</protein>
<dbReference type="RefSeq" id="WP_158296386.1">
    <property type="nucleotide sequence ID" value="NZ_CP023687.1"/>
</dbReference>
<accession>A0ABY9AX95</accession>
<feature type="region of interest" description="Disordered" evidence="1">
    <location>
        <begin position="1"/>
        <end position="53"/>
    </location>
</feature>
<feature type="compositionally biased region" description="Low complexity" evidence="1">
    <location>
        <begin position="15"/>
        <end position="28"/>
    </location>
</feature>
<evidence type="ECO:0000313" key="2">
    <source>
        <dbReference type="EMBL" id="WIY51442.1"/>
    </source>
</evidence>